<protein>
    <submittedName>
        <fullName evidence="1">Uncharacterized protein</fullName>
    </submittedName>
</protein>
<name>A0A6C0JWX9_9ZZZZ</name>
<proteinExistence type="predicted"/>
<sequence length="81" mass="9566">MNYVTCPKCYLNSLNQIETPCENCSQAKIQCRSRNMPYTDTRQSFPLYGSKCVPLPQKNVVSTRHLMDLWYWQQLRQTSTK</sequence>
<dbReference type="AlphaFoldDB" id="A0A6C0JWX9"/>
<reference evidence="1" key="1">
    <citation type="journal article" date="2020" name="Nature">
        <title>Giant virus diversity and host interactions through global metagenomics.</title>
        <authorList>
            <person name="Schulz F."/>
            <person name="Roux S."/>
            <person name="Paez-Espino D."/>
            <person name="Jungbluth S."/>
            <person name="Walsh D.A."/>
            <person name="Denef V.J."/>
            <person name="McMahon K.D."/>
            <person name="Konstantinidis K.T."/>
            <person name="Eloe-Fadrosh E.A."/>
            <person name="Kyrpides N.C."/>
            <person name="Woyke T."/>
        </authorList>
    </citation>
    <scope>NUCLEOTIDE SEQUENCE</scope>
    <source>
        <strain evidence="1">GVMAG-S-1062768-28</strain>
    </source>
</reference>
<dbReference type="EMBL" id="MN740695">
    <property type="protein sequence ID" value="QHU08244.1"/>
    <property type="molecule type" value="Genomic_DNA"/>
</dbReference>
<organism evidence="1">
    <name type="scientific">viral metagenome</name>
    <dbReference type="NCBI Taxonomy" id="1070528"/>
    <lineage>
        <taxon>unclassified sequences</taxon>
        <taxon>metagenomes</taxon>
        <taxon>organismal metagenomes</taxon>
    </lineage>
</organism>
<accession>A0A6C0JWX9</accession>
<evidence type="ECO:0000313" key="1">
    <source>
        <dbReference type="EMBL" id="QHU08244.1"/>
    </source>
</evidence>